<dbReference type="GO" id="GO:0007032">
    <property type="term" value="P:endosome organization"/>
    <property type="evidence" value="ECO:0007669"/>
    <property type="project" value="TreeGrafter"/>
</dbReference>
<dbReference type="GO" id="GO:0042147">
    <property type="term" value="P:retrograde transport, endosome to Golgi"/>
    <property type="evidence" value="ECO:0007669"/>
    <property type="project" value="TreeGrafter"/>
</dbReference>
<evidence type="ECO:0000256" key="1">
    <source>
        <dbReference type="ARBA" id="ARBA00022553"/>
    </source>
</evidence>
<gene>
    <name evidence="3" type="ORF">CYMTET_32279</name>
</gene>
<name>A0AAE0FFZ0_9CHLO</name>
<proteinExistence type="predicted"/>
<evidence type="ECO:0000259" key="2">
    <source>
        <dbReference type="PROSITE" id="PS50003"/>
    </source>
</evidence>
<dbReference type="GO" id="GO:0005829">
    <property type="term" value="C:cytosol"/>
    <property type="evidence" value="ECO:0007669"/>
    <property type="project" value="GOC"/>
</dbReference>
<dbReference type="InterPro" id="IPR045188">
    <property type="entry name" value="Boi1/Boi2-like"/>
</dbReference>
<sequence>MLYNPKIREGFLLKKGGSKVSRRENSALKSNMFGRHNWKRRYFIIDDVMLRYYTDPFARTPLGELDLYGCTVRRHAHEHFTHCFALKVQARPAEMLLSAETEETTWAWMSAINDASYYAPLATLGSRIGRVGGGLPGMSWQVFEIDLETRVKARSFFSTTSKIEKRRAVGSVGTVRLSRRGVEWCFFLALRGGRPAEDNSTRVLGWHLKDEITAVKIHLYCHTADGVQEAPFWATLPYQLAAAMKNYSELEGCHPVYLDGAIPNINTLPLKCFDAENTQEIDWSGMENFDASVLEKIENGISY</sequence>
<dbReference type="Proteomes" id="UP001190700">
    <property type="component" value="Unassembled WGS sequence"/>
</dbReference>
<evidence type="ECO:0000313" key="3">
    <source>
        <dbReference type="EMBL" id="KAK3258688.1"/>
    </source>
</evidence>
<dbReference type="GO" id="GO:0005802">
    <property type="term" value="C:trans-Golgi network"/>
    <property type="evidence" value="ECO:0007669"/>
    <property type="project" value="TreeGrafter"/>
</dbReference>
<dbReference type="SMART" id="SM00233">
    <property type="entry name" value="PH"/>
    <property type="match status" value="1"/>
</dbReference>
<comment type="caution">
    <text evidence="3">The sequence shown here is derived from an EMBL/GenBank/DDBJ whole genome shotgun (WGS) entry which is preliminary data.</text>
</comment>
<dbReference type="EMBL" id="LGRX02019334">
    <property type="protein sequence ID" value="KAK3258688.1"/>
    <property type="molecule type" value="Genomic_DNA"/>
</dbReference>
<keyword evidence="1" id="KW-0597">Phosphoprotein</keyword>
<accession>A0AAE0FFZ0</accession>
<dbReference type="InterPro" id="IPR001849">
    <property type="entry name" value="PH_domain"/>
</dbReference>
<organism evidence="3 4">
    <name type="scientific">Cymbomonas tetramitiformis</name>
    <dbReference type="NCBI Taxonomy" id="36881"/>
    <lineage>
        <taxon>Eukaryota</taxon>
        <taxon>Viridiplantae</taxon>
        <taxon>Chlorophyta</taxon>
        <taxon>Pyramimonadophyceae</taxon>
        <taxon>Pyramimonadales</taxon>
        <taxon>Pyramimonadaceae</taxon>
        <taxon>Cymbomonas</taxon>
    </lineage>
</organism>
<dbReference type="SUPFAM" id="SSF50729">
    <property type="entry name" value="PH domain-like"/>
    <property type="match status" value="1"/>
</dbReference>
<evidence type="ECO:0000313" key="4">
    <source>
        <dbReference type="Proteomes" id="UP001190700"/>
    </source>
</evidence>
<dbReference type="PANTHER" id="PTHR22902:SF27">
    <property type="entry name" value="PLECKSTRIN HOMOLOGY DOMAIN-CONTAINING FAMILY A MEMBER 3"/>
    <property type="match status" value="1"/>
</dbReference>
<dbReference type="GO" id="GO:0001881">
    <property type="term" value="P:receptor recycling"/>
    <property type="evidence" value="ECO:0007669"/>
    <property type="project" value="TreeGrafter"/>
</dbReference>
<dbReference type="Gene3D" id="2.30.29.30">
    <property type="entry name" value="Pleckstrin-homology domain (PH domain)/Phosphotyrosine-binding domain (PTB)"/>
    <property type="match status" value="1"/>
</dbReference>
<protein>
    <recommendedName>
        <fullName evidence="2">PH domain-containing protein</fullName>
    </recommendedName>
</protein>
<dbReference type="PROSITE" id="PS50003">
    <property type="entry name" value="PH_DOMAIN"/>
    <property type="match status" value="1"/>
</dbReference>
<dbReference type="Pfam" id="PF00169">
    <property type="entry name" value="PH"/>
    <property type="match status" value="1"/>
</dbReference>
<feature type="domain" description="PH" evidence="2">
    <location>
        <begin position="5"/>
        <end position="117"/>
    </location>
</feature>
<keyword evidence="4" id="KW-1185">Reference proteome</keyword>
<dbReference type="GO" id="GO:0055037">
    <property type="term" value="C:recycling endosome"/>
    <property type="evidence" value="ECO:0007669"/>
    <property type="project" value="TreeGrafter"/>
</dbReference>
<dbReference type="InterPro" id="IPR011993">
    <property type="entry name" value="PH-like_dom_sf"/>
</dbReference>
<dbReference type="GO" id="GO:0005769">
    <property type="term" value="C:early endosome"/>
    <property type="evidence" value="ECO:0007669"/>
    <property type="project" value="TreeGrafter"/>
</dbReference>
<dbReference type="PANTHER" id="PTHR22902">
    <property type="entry name" value="SESQUIPEDALIAN"/>
    <property type="match status" value="1"/>
</dbReference>
<reference evidence="3 4" key="1">
    <citation type="journal article" date="2015" name="Genome Biol. Evol.">
        <title>Comparative Genomics of a Bacterivorous Green Alga Reveals Evolutionary Causalities and Consequences of Phago-Mixotrophic Mode of Nutrition.</title>
        <authorList>
            <person name="Burns J.A."/>
            <person name="Paasch A."/>
            <person name="Narechania A."/>
            <person name="Kim E."/>
        </authorList>
    </citation>
    <scope>NUCLEOTIDE SEQUENCE [LARGE SCALE GENOMIC DNA]</scope>
    <source>
        <strain evidence="3 4">PLY_AMNH</strain>
    </source>
</reference>
<dbReference type="AlphaFoldDB" id="A0AAE0FFZ0"/>